<protein>
    <recommendedName>
        <fullName evidence="4">Protein kinase domain-containing protein</fullName>
    </recommendedName>
</protein>
<evidence type="ECO:0008006" key="4">
    <source>
        <dbReference type="Google" id="ProtNLM"/>
    </source>
</evidence>
<dbReference type="SUPFAM" id="SSF56112">
    <property type="entry name" value="Protein kinase-like (PK-like)"/>
    <property type="match status" value="1"/>
</dbReference>
<dbReference type="AlphaFoldDB" id="A0A835MEX9"/>
<dbReference type="EMBL" id="JADGMS010000019">
    <property type="protein sequence ID" value="KAF9661009.1"/>
    <property type="molecule type" value="Genomic_DNA"/>
</dbReference>
<dbReference type="InterPro" id="IPR008271">
    <property type="entry name" value="Ser/Thr_kinase_AS"/>
</dbReference>
<feature type="region of interest" description="Disordered" evidence="1">
    <location>
        <begin position="72"/>
        <end position="104"/>
    </location>
</feature>
<comment type="caution">
    <text evidence="2">The sequence shown here is derived from an EMBL/GenBank/DDBJ whole genome shotgun (WGS) entry which is preliminary data.</text>
</comment>
<dbReference type="PROSITE" id="PS00108">
    <property type="entry name" value="PROTEIN_KINASE_ST"/>
    <property type="match status" value="1"/>
</dbReference>
<organism evidence="2 3">
    <name type="scientific">Salix dunnii</name>
    <dbReference type="NCBI Taxonomy" id="1413687"/>
    <lineage>
        <taxon>Eukaryota</taxon>
        <taxon>Viridiplantae</taxon>
        <taxon>Streptophyta</taxon>
        <taxon>Embryophyta</taxon>
        <taxon>Tracheophyta</taxon>
        <taxon>Spermatophyta</taxon>
        <taxon>Magnoliopsida</taxon>
        <taxon>eudicotyledons</taxon>
        <taxon>Gunneridae</taxon>
        <taxon>Pentapetalae</taxon>
        <taxon>rosids</taxon>
        <taxon>fabids</taxon>
        <taxon>Malpighiales</taxon>
        <taxon>Salicaceae</taxon>
        <taxon>Saliceae</taxon>
        <taxon>Salix</taxon>
    </lineage>
</organism>
<keyword evidence="3" id="KW-1185">Reference proteome</keyword>
<evidence type="ECO:0000313" key="2">
    <source>
        <dbReference type="EMBL" id="KAF9661009.1"/>
    </source>
</evidence>
<feature type="compositionally biased region" description="Gly residues" evidence="1">
    <location>
        <begin position="87"/>
        <end position="97"/>
    </location>
</feature>
<gene>
    <name evidence="2" type="ORF">SADUNF_Sadunf19G0023200</name>
</gene>
<proteinExistence type="predicted"/>
<evidence type="ECO:0000313" key="3">
    <source>
        <dbReference type="Proteomes" id="UP000657918"/>
    </source>
</evidence>
<dbReference type="GO" id="GO:0004672">
    <property type="term" value="F:protein kinase activity"/>
    <property type="evidence" value="ECO:0007669"/>
    <property type="project" value="InterPro"/>
</dbReference>
<evidence type="ECO:0000256" key="1">
    <source>
        <dbReference type="SAM" id="MobiDB-lite"/>
    </source>
</evidence>
<reference evidence="2 3" key="1">
    <citation type="submission" date="2020-10" db="EMBL/GenBank/DDBJ databases">
        <title>Plant Genome Project.</title>
        <authorList>
            <person name="Zhang R.-G."/>
        </authorList>
    </citation>
    <scope>NUCLEOTIDE SEQUENCE [LARGE SCALE GENOMIC DNA]</scope>
    <source>
        <strain evidence="2">FAFU-HL-1</strain>
        <tissue evidence="2">Leaf</tissue>
    </source>
</reference>
<dbReference type="Proteomes" id="UP000657918">
    <property type="component" value="Unassembled WGS sequence"/>
</dbReference>
<accession>A0A835MEX9</accession>
<dbReference type="InterPro" id="IPR011009">
    <property type="entry name" value="Kinase-like_dom_sf"/>
</dbReference>
<sequence length="104" mass="11393">MKVGKKAYSESLLRCFSYVLCSAKTRNIVGVFEACGSPGLMHRDLKPDNLIISWYLGENSIKAFEAHQRMGMKRKKKQKQMMTGLGADPGGRDGGYGCSVEGDG</sequence>
<name>A0A835MEX9_9ROSI</name>